<dbReference type="AlphaFoldDB" id="A0A1W1DN17"/>
<name>A0A1W1DN17_9ZZZZ</name>
<dbReference type="Pfam" id="PF00881">
    <property type="entry name" value="Nitroreductase"/>
    <property type="match status" value="1"/>
</dbReference>
<protein>
    <submittedName>
        <fullName evidence="2">Nitroreductase</fullName>
    </submittedName>
</protein>
<feature type="domain" description="Nitroreductase" evidence="1">
    <location>
        <begin position="3"/>
        <end position="52"/>
    </location>
</feature>
<sequence>MNATLQGAYFMMAARSIGLDCGPMGGFNNETLDQAFSPDGKTKSIFLCCIGHGDDSKIFPRSPRLSFDEACAII</sequence>
<dbReference type="PANTHER" id="PTHR43543">
    <property type="entry name" value="MALONIC SEMIALDEHYDE REDUCTASE RUTE-RELATED"/>
    <property type="match status" value="1"/>
</dbReference>
<dbReference type="InterPro" id="IPR000415">
    <property type="entry name" value="Nitroreductase-like"/>
</dbReference>
<evidence type="ECO:0000259" key="1">
    <source>
        <dbReference type="Pfam" id="PF00881"/>
    </source>
</evidence>
<proteinExistence type="predicted"/>
<dbReference type="GO" id="GO:0016491">
    <property type="term" value="F:oxidoreductase activity"/>
    <property type="evidence" value="ECO:0007669"/>
    <property type="project" value="InterPro"/>
</dbReference>
<dbReference type="Gene3D" id="3.40.109.10">
    <property type="entry name" value="NADH Oxidase"/>
    <property type="match status" value="1"/>
</dbReference>
<dbReference type="PANTHER" id="PTHR43543:SF1">
    <property type="entry name" value="MALONIC SEMIALDEHYDE REDUCTASE RUTE-RELATED"/>
    <property type="match status" value="1"/>
</dbReference>
<dbReference type="EMBL" id="FPHT01000288">
    <property type="protein sequence ID" value="SFV82943.1"/>
    <property type="molecule type" value="Genomic_DNA"/>
</dbReference>
<reference evidence="2" key="1">
    <citation type="submission" date="2016-10" db="EMBL/GenBank/DDBJ databases">
        <authorList>
            <person name="de Groot N.N."/>
        </authorList>
    </citation>
    <scope>NUCLEOTIDE SEQUENCE</scope>
</reference>
<accession>A0A1W1DN17</accession>
<dbReference type="SUPFAM" id="SSF55469">
    <property type="entry name" value="FMN-dependent nitroreductase-like"/>
    <property type="match status" value="1"/>
</dbReference>
<gene>
    <name evidence="2" type="ORF">MNB_SUP05-12-46</name>
</gene>
<dbReference type="InterPro" id="IPR050461">
    <property type="entry name" value="Nitroreductase_HadB/RutE"/>
</dbReference>
<evidence type="ECO:0000313" key="2">
    <source>
        <dbReference type="EMBL" id="SFV82943.1"/>
    </source>
</evidence>
<dbReference type="InterPro" id="IPR029479">
    <property type="entry name" value="Nitroreductase"/>
</dbReference>
<organism evidence="2">
    <name type="scientific">hydrothermal vent metagenome</name>
    <dbReference type="NCBI Taxonomy" id="652676"/>
    <lineage>
        <taxon>unclassified sequences</taxon>
        <taxon>metagenomes</taxon>
        <taxon>ecological metagenomes</taxon>
    </lineage>
</organism>